<accession>A0A7J5U097</accession>
<dbReference type="AlphaFoldDB" id="A0A7J5U097"/>
<organism evidence="3 4">
    <name type="scientific">Rudanella paleaurantiibacter</name>
    <dbReference type="NCBI Taxonomy" id="2614655"/>
    <lineage>
        <taxon>Bacteria</taxon>
        <taxon>Pseudomonadati</taxon>
        <taxon>Bacteroidota</taxon>
        <taxon>Cytophagia</taxon>
        <taxon>Cytophagales</taxon>
        <taxon>Cytophagaceae</taxon>
        <taxon>Rudanella</taxon>
    </lineage>
</organism>
<feature type="region of interest" description="Disordered" evidence="1">
    <location>
        <begin position="1"/>
        <end position="37"/>
    </location>
</feature>
<evidence type="ECO:0000256" key="2">
    <source>
        <dbReference type="SAM" id="Phobius"/>
    </source>
</evidence>
<dbReference type="EMBL" id="WELI01000003">
    <property type="protein sequence ID" value="KAB7731099.1"/>
    <property type="molecule type" value="Genomic_DNA"/>
</dbReference>
<keyword evidence="4" id="KW-1185">Reference proteome</keyword>
<comment type="caution">
    <text evidence="3">The sequence shown here is derived from an EMBL/GenBank/DDBJ whole genome shotgun (WGS) entry which is preliminary data.</text>
</comment>
<dbReference type="Proteomes" id="UP000488299">
    <property type="component" value="Unassembled WGS sequence"/>
</dbReference>
<evidence type="ECO:0000313" key="4">
    <source>
        <dbReference type="Proteomes" id="UP000488299"/>
    </source>
</evidence>
<dbReference type="RefSeq" id="WP_152124085.1">
    <property type="nucleotide sequence ID" value="NZ_WELI01000003.1"/>
</dbReference>
<name>A0A7J5U097_9BACT</name>
<proteinExistence type="predicted"/>
<keyword evidence="2" id="KW-0472">Membrane</keyword>
<sequence length="64" mass="7217">MSQHKPLRAVRLVKPGEPPSQHLSGGTEHPPNSKPPRQTDWLLVLMTGFVLLSLLILWWINSPL</sequence>
<evidence type="ECO:0000313" key="3">
    <source>
        <dbReference type="EMBL" id="KAB7731099.1"/>
    </source>
</evidence>
<protein>
    <submittedName>
        <fullName evidence="3">Uncharacterized protein</fullName>
    </submittedName>
</protein>
<keyword evidence="2" id="KW-0812">Transmembrane</keyword>
<keyword evidence="2" id="KW-1133">Transmembrane helix</keyword>
<reference evidence="3 4" key="1">
    <citation type="submission" date="2019-10" db="EMBL/GenBank/DDBJ databases">
        <title>Rudanella paleaurantiibacter sp. nov., isolated from sludge.</title>
        <authorList>
            <person name="Xu S.Q."/>
        </authorList>
    </citation>
    <scope>NUCLEOTIDE SEQUENCE [LARGE SCALE GENOMIC DNA]</scope>
    <source>
        <strain evidence="3 4">HX-22-17</strain>
    </source>
</reference>
<feature type="transmembrane region" description="Helical" evidence="2">
    <location>
        <begin position="41"/>
        <end position="60"/>
    </location>
</feature>
<evidence type="ECO:0000256" key="1">
    <source>
        <dbReference type="SAM" id="MobiDB-lite"/>
    </source>
</evidence>
<gene>
    <name evidence="3" type="ORF">F5984_09810</name>
</gene>